<dbReference type="Proteomes" id="UP000001072">
    <property type="component" value="Unassembled WGS sequence"/>
</dbReference>
<sequence length="108" mass="12575">MKKAKRPPKKLSFQELEAMNKDDIDHHLEPNSKAKYESGARRFAKFCENQGKDFYPSETNLCHFISVVSRELLPSTPWTRTRPIAPLDEPSWGQRRSLRHRNQPPADS</sequence>
<gene>
    <name evidence="2" type="ORF">MELLADRAFT_110755</name>
</gene>
<dbReference type="GeneID" id="18924180"/>
<dbReference type="AlphaFoldDB" id="F4S0U7"/>
<feature type="region of interest" description="Disordered" evidence="1">
    <location>
        <begin position="77"/>
        <end position="108"/>
    </location>
</feature>
<protein>
    <recommendedName>
        <fullName evidence="4">Core-binding (CB) domain-containing protein</fullName>
    </recommendedName>
</protein>
<name>F4S0U7_MELLP</name>
<evidence type="ECO:0000313" key="2">
    <source>
        <dbReference type="EMBL" id="EGG01651.1"/>
    </source>
</evidence>
<reference evidence="3" key="1">
    <citation type="journal article" date="2011" name="Proc. Natl. Acad. Sci. U.S.A.">
        <title>Obligate biotrophy features unraveled by the genomic analysis of rust fungi.</title>
        <authorList>
            <person name="Duplessis S."/>
            <person name="Cuomo C.A."/>
            <person name="Lin Y.-C."/>
            <person name="Aerts A."/>
            <person name="Tisserant E."/>
            <person name="Veneault-Fourrey C."/>
            <person name="Joly D.L."/>
            <person name="Hacquard S."/>
            <person name="Amselem J."/>
            <person name="Cantarel B.L."/>
            <person name="Chiu R."/>
            <person name="Coutinho P.M."/>
            <person name="Feau N."/>
            <person name="Field M."/>
            <person name="Frey P."/>
            <person name="Gelhaye E."/>
            <person name="Goldberg J."/>
            <person name="Grabherr M.G."/>
            <person name="Kodira C.D."/>
            <person name="Kohler A."/>
            <person name="Kuees U."/>
            <person name="Lindquist E.A."/>
            <person name="Lucas S.M."/>
            <person name="Mago R."/>
            <person name="Mauceli E."/>
            <person name="Morin E."/>
            <person name="Murat C."/>
            <person name="Pangilinan J.L."/>
            <person name="Park R."/>
            <person name="Pearson M."/>
            <person name="Quesneville H."/>
            <person name="Rouhier N."/>
            <person name="Sakthikumar S."/>
            <person name="Salamov A.A."/>
            <person name="Schmutz J."/>
            <person name="Selles B."/>
            <person name="Shapiro H."/>
            <person name="Tanguay P."/>
            <person name="Tuskan G.A."/>
            <person name="Henrissat B."/>
            <person name="Van de Peer Y."/>
            <person name="Rouze P."/>
            <person name="Ellis J.G."/>
            <person name="Dodds P.N."/>
            <person name="Schein J.E."/>
            <person name="Zhong S."/>
            <person name="Hamelin R.C."/>
            <person name="Grigoriev I.V."/>
            <person name="Szabo L.J."/>
            <person name="Martin F."/>
        </authorList>
    </citation>
    <scope>NUCLEOTIDE SEQUENCE [LARGE SCALE GENOMIC DNA]</scope>
    <source>
        <strain evidence="3">98AG31 / pathotype 3-4-7</strain>
    </source>
</reference>
<dbReference type="KEGG" id="mlr:MELLADRAFT_110755"/>
<evidence type="ECO:0000313" key="3">
    <source>
        <dbReference type="Proteomes" id="UP000001072"/>
    </source>
</evidence>
<dbReference type="InParanoid" id="F4S0U7"/>
<dbReference type="HOGENOM" id="CLU_2085347_0_0_1"/>
<dbReference type="RefSeq" id="XP_007414996.1">
    <property type="nucleotide sequence ID" value="XM_007414934.1"/>
</dbReference>
<dbReference type="EMBL" id="GL883136">
    <property type="protein sequence ID" value="EGG01651.1"/>
    <property type="molecule type" value="Genomic_DNA"/>
</dbReference>
<evidence type="ECO:0000256" key="1">
    <source>
        <dbReference type="SAM" id="MobiDB-lite"/>
    </source>
</evidence>
<keyword evidence="3" id="KW-1185">Reference proteome</keyword>
<dbReference type="VEuPathDB" id="FungiDB:MELLADRAFT_110755"/>
<proteinExistence type="predicted"/>
<evidence type="ECO:0008006" key="4">
    <source>
        <dbReference type="Google" id="ProtNLM"/>
    </source>
</evidence>
<accession>F4S0U7</accession>
<organism evidence="3">
    <name type="scientific">Melampsora larici-populina (strain 98AG31 / pathotype 3-4-7)</name>
    <name type="common">Poplar leaf rust fungus</name>
    <dbReference type="NCBI Taxonomy" id="747676"/>
    <lineage>
        <taxon>Eukaryota</taxon>
        <taxon>Fungi</taxon>
        <taxon>Dikarya</taxon>
        <taxon>Basidiomycota</taxon>
        <taxon>Pucciniomycotina</taxon>
        <taxon>Pucciniomycetes</taxon>
        <taxon>Pucciniales</taxon>
        <taxon>Melampsoraceae</taxon>
        <taxon>Melampsora</taxon>
    </lineage>
</organism>